<proteinExistence type="predicted"/>
<evidence type="ECO:0000256" key="1">
    <source>
        <dbReference type="SAM" id="Phobius"/>
    </source>
</evidence>
<gene>
    <name evidence="2" type="ORF">MW290_20550</name>
</gene>
<name>A0ABY4SDE4_AQUTE</name>
<dbReference type="InterPro" id="IPR008621">
    <property type="entry name" value="Cbb3-typ_cyt_oxidase_comp"/>
</dbReference>
<feature type="transmembrane region" description="Helical" evidence="1">
    <location>
        <begin position="6"/>
        <end position="27"/>
    </location>
</feature>
<dbReference type="Pfam" id="PF05545">
    <property type="entry name" value="FixQ"/>
    <property type="match status" value="1"/>
</dbReference>
<keyword evidence="1" id="KW-0472">Membrane</keyword>
<evidence type="ECO:0000313" key="2">
    <source>
        <dbReference type="EMBL" id="URI11341.1"/>
    </source>
</evidence>
<dbReference type="Proteomes" id="UP001056201">
    <property type="component" value="Chromosome 2"/>
</dbReference>
<dbReference type="RefSeq" id="WP_250199537.1">
    <property type="nucleotide sequence ID" value="NZ_CP097636.1"/>
</dbReference>
<keyword evidence="1" id="KW-1133">Transmembrane helix</keyword>
<organism evidence="2 3">
    <name type="scientific">Aquincola tertiaricarbonis</name>
    <dbReference type="NCBI Taxonomy" id="391953"/>
    <lineage>
        <taxon>Bacteria</taxon>
        <taxon>Pseudomonadati</taxon>
        <taxon>Pseudomonadota</taxon>
        <taxon>Betaproteobacteria</taxon>
        <taxon>Burkholderiales</taxon>
        <taxon>Sphaerotilaceae</taxon>
        <taxon>Aquincola</taxon>
    </lineage>
</organism>
<protein>
    <submittedName>
        <fullName evidence="2">Cbb3-type cytochrome c oxidase subunit 3</fullName>
    </submittedName>
</protein>
<sequence>MDINVLRSAVTLCSLVLFLALAVWVWLPSRRRALDEAALLPFNEEMRGTEPRAEGSGS</sequence>
<keyword evidence="1" id="KW-0812">Transmembrane</keyword>
<keyword evidence="3" id="KW-1185">Reference proteome</keyword>
<evidence type="ECO:0000313" key="3">
    <source>
        <dbReference type="Proteomes" id="UP001056201"/>
    </source>
</evidence>
<accession>A0ABY4SDE4</accession>
<reference evidence="2" key="1">
    <citation type="submission" date="2022-05" db="EMBL/GenBank/DDBJ databases">
        <title>An RpoN-dependent PEP-CTERM gene is involved in floc formation of an Aquincola tertiaricarbonis strain.</title>
        <authorList>
            <person name="Qiu D."/>
            <person name="Xia M."/>
        </authorList>
    </citation>
    <scope>NUCLEOTIDE SEQUENCE</scope>
    <source>
        <strain evidence="2">RN12</strain>
    </source>
</reference>
<dbReference type="EMBL" id="CP097636">
    <property type="protein sequence ID" value="URI11341.1"/>
    <property type="molecule type" value="Genomic_DNA"/>
</dbReference>